<dbReference type="KEGG" id="fbe:FF125_06645"/>
<dbReference type="Proteomes" id="UP000306229">
    <property type="component" value="Chromosome"/>
</dbReference>
<accession>A0A5B7TPI2</accession>
<gene>
    <name evidence="2" type="ORF">FF125_06645</name>
</gene>
<organism evidence="2 3">
    <name type="scientific">Aureibaculum algae</name>
    <dbReference type="NCBI Taxonomy" id="2584122"/>
    <lineage>
        <taxon>Bacteria</taxon>
        <taxon>Pseudomonadati</taxon>
        <taxon>Bacteroidota</taxon>
        <taxon>Flavobacteriia</taxon>
        <taxon>Flavobacteriales</taxon>
        <taxon>Flavobacteriaceae</taxon>
        <taxon>Aureibaculum</taxon>
    </lineage>
</organism>
<keyword evidence="1" id="KW-0812">Transmembrane</keyword>
<dbReference type="AlphaFoldDB" id="A0A5B7TPI2"/>
<feature type="transmembrane region" description="Helical" evidence="1">
    <location>
        <begin position="44"/>
        <end position="61"/>
    </location>
</feature>
<dbReference type="OrthoDB" id="582675at2"/>
<keyword evidence="1" id="KW-0472">Membrane</keyword>
<evidence type="ECO:0000313" key="3">
    <source>
        <dbReference type="Proteomes" id="UP000306229"/>
    </source>
</evidence>
<keyword evidence="1" id="KW-1133">Transmembrane helix</keyword>
<name>A0A5B7TPI2_9FLAO</name>
<keyword evidence="3" id="KW-1185">Reference proteome</keyword>
<feature type="transmembrane region" description="Helical" evidence="1">
    <location>
        <begin position="12"/>
        <end position="32"/>
    </location>
</feature>
<reference evidence="2 3" key="1">
    <citation type="submission" date="2019-05" db="EMBL/GenBank/DDBJ databases">
        <title>Algicella ahnfeltiae gen. nov., sp. nov., a novel marine bacterium of the family Flavobacteriaceae isolated from a red alga.</title>
        <authorList>
            <person name="Nedashkovskaya O.I."/>
            <person name="Kukhlevskiy A.D."/>
            <person name="Kim S.-G."/>
            <person name="Zhukova N.V."/>
            <person name="Mikhailov V.V."/>
        </authorList>
    </citation>
    <scope>NUCLEOTIDE SEQUENCE [LARGE SCALE GENOMIC DNA]</scope>
    <source>
        <strain evidence="2 3">10Alg115</strain>
    </source>
</reference>
<proteinExistence type="predicted"/>
<evidence type="ECO:0008006" key="4">
    <source>
        <dbReference type="Google" id="ProtNLM"/>
    </source>
</evidence>
<evidence type="ECO:0000313" key="2">
    <source>
        <dbReference type="EMBL" id="QCX38120.1"/>
    </source>
</evidence>
<dbReference type="EMBL" id="CP040749">
    <property type="protein sequence ID" value="QCX38120.1"/>
    <property type="molecule type" value="Genomic_DNA"/>
</dbReference>
<protein>
    <recommendedName>
        <fullName evidence="4">Bacterial Pleckstrin homology domain-containing protein</fullName>
    </recommendedName>
</protein>
<dbReference type="RefSeq" id="WP_138949025.1">
    <property type="nucleotide sequence ID" value="NZ_CP040749.1"/>
</dbReference>
<evidence type="ECO:0000256" key="1">
    <source>
        <dbReference type="SAM" id="Phobius"/>
    </source>
</evidence>
<sequence>MKIFIEKQKFSQWWLYVIIGASLLFMIIPILINSDDISTDIAAKTSLIISILLIAGAVLFIRMMTLHTRIDDKGIHYRFTPFQGKQYLIVWNDISKVYVRKYNAITEYGGWGFRGYIFKSGGKAFNVMGNKGIQIVLKNGKKMLIGTQKEVEAERILNVYKSKIIKPIV</sequence>